<protein>
    <submittedName>
        <fullName evidence="2">Acyl-peptide hydrolase</fullName>
    </submittedName>
</protein>
<evidence type="ECO:0000313" key="2">
    <source>
        <dbReference type="WBParaSite" id="RSKR_0000118400.1"/>
    </source>
</evidence>
<accession>A0AC35TJ79</accession>
<proteinExistence type="predicted"/>
<sequence>MSTTDTKIVAPFGSWQSPIDTTILTAGNCKGIVELQIDNDHLFWVEATFPKGFRTLYSAPIDALDKVTQWTNGNQNVAESIHEYGGGASKIKDGKVFISQKNQILLLTTPQQDGKELVDSSLHQDKLKIRHADFDCDSKYVYAVREQFVQGKSVPDNLIVSINIDTKEESIIGSGNDFYAVPRVSPNGKYISYMTWKIPNMSWDNTTIVVAELSNGKIGKVISTFERNNINYQSFQWSKAEGEDIEFFYIHDRDNFWDLYKVNINPETLHINERKLTAGFDVGSPLWILGSERTFAVSDKLGLIAYDKKNGELEFQELMDFSKKVVMNDKVYSNFGYFNFGKDGLLYTIASGPGRKDDIISIDPVTLEIKVIRQTLSSSELIGLPISEPTKTAFQTDDGTVVEGYFYPPCSNKYEAPAGTLPPVLFLGHGGPTGNTTNALDFKKQFYTSRGFAVFDINYRGSTSRGKSFRDSLKLNWGVRDKIDVIYAAKYLIKAKMVDPEKVSIYGTSAGGFLVLSALIDETSSGKGESPLFSAGVCVYGVADLIALNGSDHKFESHYNDQLIAVWPSGEAVYQERSPINHIQKLVTPTLFMHGLQDTVINFEQSVKCHQILKKNNVMTGLILFEGEGHGFVKSETVKRSTEASYYFLCKAMGIVPGIQNDDLVIDNSK</sequence>
<reference evidence="2" key="1">
    <citation type="submission" date="2016-11" db="UniProtKB">
        <authorList>
            <consortium name="WormBaseParasite"/>
        </authorList>
    </citation>
    <scope>IDENTIFICATION</scope>
    <source>
        <strain evidence="2">KR3021</strain>
    </source>
</reference>
<dbReference type="Proteomes" id="UP000095286">
    <property type="component" value="Unplaced"/>
</dbReference>
<organism evidence="1 2">
    <name type="scientific">Rhabditophanes sp. KR3021</name>
    <dbReference type="NCBI Taxonomy" id="114890"/>
    <lineage>
        <taxon>Eukaryota</taxon>
        <taxon>Metazoa</taxon>
        <taxon>Ecdysozoa</taxon>
        <taxon>Nematoda</taxon>
        <taxon>Chromadorea</taxon>
        <taxon>Rhabditida</taxon>
        <taxon>Tylenchina</taxon>
        <taxon>Panagrolaimomorpha</taxon>
        <taxon>Strongyloidoidea</taxon>
        <taxon>Alloionematidae</taxon>
        <taxon>Rhabditophanes</taxon>
    </lineage>
</organism>
<name>A0AC35TJ79_9BILA</name>
<dbReference type="WBParaSite" id="RSKR_0000118400.1">
    <property type="protein sequence ID" value="RSKR_0000118400.1"/>
    <property type="gene ID" value="RSKR_0000118400"/>
</dbReference>
<evidence type="ECO:0000313" key="1">
    <source>
        <dbReference type="Proteomes" id="UP000095286"/>
    </source>
</evidence>